<protein>
    <submittedName>
        <fullName evidence="3">Uncharacterized protein</fullName>
    </submittedName>
</protein>
<proteinExistence type="predicted"/>
<evidence type="ECO:0000259" key="2">
    <source>
        <dbReference type="Pfam" id="PF18823"/>
    </source>
</evidence>
<dbReference type="Pfam" id="PF11160">
    <property type="entry name" value="Hva1_TUDOR"/>
    <property type="match status" value="1"/>
</dbReference>
<dbReference type="Proteomes" id="UP000305794">
    <property type="component" value="Segment"/>
</dbReference>
<organism evidence="3 4">
    <name type="scientific">Nodularia phage vB_NspS-kac65v151</name>
    <dbReference type="NCBI Taxonomy" id="2557579"/>
    <lineage>
        <taxon>Viruses</taxon>
        <taxon>Duplodnaviria</taxon>
        <taxon>Heunggongvirae</taxon>
        <taxon>Uroviricota</taxon>
        <taxon>Caudoviricetes</taxon>
        <taxon>Ravarandavirus</taxon>
        <taxon>Ravarandavirus kac65v151</taxon>
    </lineage>
</organism>
<dbReference type="InterPro" id="IPR041595">
    <property type="entry name" value="Inorganic_Pase"/>
</dbReference>
<feature type="domain" description="Hypervirulence associated protein TUDOR" evidence="1">
    <location>
        <begin position="109"/>
        <end position="170"/>
    </location>
</feature>
<name>A0A482MHC3_9CAUD</name>
<dbReference type="EMBL" id="MK605242">
    <property type="protein sequence ID" value="QBQ73049.1"/>
    <property type="molecule type" value="Genomic_DNA"/>
</dbReference>
<evidence type="ECO:0000313" key="3">
    <source>
        <dbReference type="EMBL" id="QBQ73049.1"/>
    </source>
</evidence>
<evidence type="ECO:0000313" key="4">
    <source>
        <dbReference type="Proteomes" id="UP000305794"/>
    </source>
</evidence>
<accession>A0A482MHC3</accession>
<keyword evidence="4" id="KW-1185">Reference proteome</keyword>
<feature type="domain" description="Inorganic pyrophosphatase" evidence="2">
    <location>
        <begin position="322"/>
        <end position="452"/>
    </location>
</feature>
<reference evidence="3 4" key="1">
    <citation type="submission" date="2019-03" db="EMBL/GenBank/DDBJ databases">
        <title>Diversity and diversification of Nodularia spumigena cyanophages in the Baltic Sea.</title>
        <authorList>
            <person name="Sulcius S."/>
            <person name="Holmfeldt K."/>
            <person name="Simoliunas E."/>
        </authorList>
    </citation>
    <scope>NUCLEOTIDE SEQUENCE [LARGE SCALE GENOMIC DNA]</scope>
</reference>
<evidence type="ECO:0000259" key="1">
    <source>
        <dbReference type="Pfam" id="PF11160"/>
    </source>
</evidence>
<sequence length="533" mass="60531">MVTRTDKGIWVEIQKTSNIQPHNQQVILETYHKKPYMSHPTQTLITDNLDFRRSIASAFDPSTDYSEVTQAEIDGTFEAIVFQLLSHYQTSQASPEFTESKTNQLPETGDTVTWKWGKGRGVGTVTKVYTEPTTITIEKSKITRNGTEENPALLIAQDNGSKVLKLASEVTVTRDADPSDTAIAFSFDFDGRYDDIDLTPTKGMVQAAKKALDYINEGYGGDGLEDSTIRWVRKVAKGEPLSIEKAKKGYKFFQRHNYFKQNKNKGDTNPNSPAPWYVARMAWFGDDGERFFNRVWRQIKAADSEFNEPTPYGNAPEFGEFEPEFGCVIHKVIPWNGLKLGVEYRPGDIRFKGSKHERKLKSGYGHIRGYKGNDKEALDCYLAPGFFDGSLITKNIFLVEQLKADTGEFDEEKILIGYNDIDHAKECYLTEMSPQHFGSIKLISLVEIDKYHKRHCNKNLEKLIKSLSDRLSQLEFEQRSFEEVPKSRRKARKVNIAEDLDVDNSDEAVFEAAKKTFEAAREAEELQGEVGNV</sequence>
<dbReference type="InterPro" id="IPR021331">
    <property type="entry name" value="Hva1_TUDOR"/>
</dbReference>
<gene>
    <name evidence="3" type="ORF">kac65v151_gp017</name>
</gene>
<dbReference type="Pfam" id="PF18823">
    <property type="entry name" value="InPase"/>
    <property type="match status" value="1"/>
</dbReference>